<dbReference type="RefSeq" id="WP_238235106.1">
    <property type="nucleotide sequence ID" value="NZ_BPQQ01000022.1"/>
</dbReference>
<protein>
    <recommendedName>
        <fullName evidence="4">YHS domain-containing protein</fullName>
    </recommendedName>
</protein>
<reference evidence="2" key="1">
    <citation type="journal article" date="2021" name="Front. Microbiol.">
        <title>Comprehensive Comparative Genomics and Phenotyping of Methylobacterium Species.</title>
        <authorList>
            <person name="Alessa O."/>
            <person name="Ogura Y."/>
            <person name="Fujitani Y."/>
            <person name="Takami H."/>
            <person name="Hayashi T."/>
            <person name="Sahin N."/>
            <person name="Tani A."/>
        </authorList>
    </citation>
    <scope>NUCLEOTIDE SEQUENCE</scope>
    <source>
        <strain evidence="2">DSM 17168</strain>
    </source>
</reference>
<evidence type="ECO:0000313" key="3">
    <source>
        <dbReference type="Proteomes" id="UP001055153"/>
    </source>
</evidence>
<dbReference type="Proteomes" id="UP001055153">
    <property type="component" value="Unassembled WGS sequence"/>
</dbReference>
<organism evidence="2 3">
    <name type="scientific">Methylobacterium isbiliense</name>
    <dbReference type="NCBI Taxonomy" id="315478"/>
    <lineage>
        <taxon>Bacteria</taxon>
        <taxon>Pseudomonadati</taxon>
        <taxon>Pseudomonadota</taxon>
        <taxon>Alphaproteobacteria</taxon>
        <taxon>Hyphomicrobiales</taxon>
        <taxon>Methylobacteriaceae</taxon>
        <taxon>Methylobacterium</taxon>
    </lineage>
</organism>
<keyword evidence="1" id="KW-0732">Signal</keyword>
<dbReference type="EMBL" id="BPQQ01000022">
    <property type="protein sequence ID" value="GJE00230.1"/>
    <property type="molecule type" value="Genomic_DNA"/>
</dbReference>
<evidence type="ECO:0000313" key="2">
    <source>
        <dbReference type="EMBL" id="GJE00230.1"/>
    </source>
</evidence>
<comment type="caution">
    <text evidence="2">The sequence shown here is derived from an EMBL/GenBank/DDBJ whole genome shotgun (WGS) entry which is preliminary data.</text>
</comment>
<proteinExistence type="predicted"/>
<evidence type="ECO:0008006" key="4">
    <source>
        <dbReference type="Google" id="ProtNLM"/>
    </source>
</evidence>
<name>A0ABQ4SEJ7_9HYPH</name>
<dbReference type="InterPro" id="IPR006311">
    <property type="entry name" value="TAT_signal"/>
</dbReference>
<evidence type="ECO:0000256" key="1">
    <source>
        <dbReference type="SAM" id="SignalP"/>
    </source>
</evidence>
<keyword evidence="3" id="KW-1185">Reference proteome</keyword>
<reference evidence="2" key="2">
    <citation type="submission" date="2021-08" db="EMBL/GenBank/DDBJ databases">
        <authorList>
            <person name="Tani A."/>
            <person name="Ola A."/>
            <person name="Ogura Y."/>
            <person name="Katsura K."/>
            <person name="Hayashi T."/>
        </authorList>
    </citation>
    <scope>NUCLEOTIDE SEQUENCE</scope>
    <source>
        <strain evidence="2">DSM 17168</strain>
    </source>
</reference>
<gene>
    <name evidence="2" type="ORF">GMJLKIPL_2148</name>
</gene>
<feature type="signal peptide" evidence="1">
    <location>
        <begin position="1"/>
        <end position="20"/>
    </location>
</feature>
<sequence length="169" mass="17530">MGNKALTRRGLLSLAAGALAADPARAAGAGGREPSPASRAVVPARYAADPLTGLALRGFDAVSYALDPVPAPGRPAFESAWAGLVWRFAGPANQAAFARDPDAYAPRLGGYDPVGVAEGRFVDPDPLVALRGRAGLYLFRSVERRAQGDAALLAAAEARWPAMERLVLP</sequence>
<feature type="chain" id="PRO_5045947515" description="YHS domain-containing protein" evidence="1">
    <location>
        <begin position="21"/>
        <end position="169"/>
    </location>
</feature>
<dbReference type="PROSITE" id="PS51318">
    <property type="entry name" value="TAT"/>
    <property type="match status" value="1"/>
</dbReference>
<accession>A0ABQ4SEJ7</accession>